<dbReference type="Proteomes" id="UP000000305">
    <property type="component" value="Unassembled WGS sequence"/>
</dbReference>
<dbReference type="AlphaFoldDB" id="E9G4P0"/>
<accession>E9G4P0</accession>
<reference evidence="1 2" key="1">
    <citation type="journal article" date="2011" name="Science">
        <title>The ecoresponsive genome of Daphnia pulex.</title>
        <authorList>
            <person name="Colbourne J.K."/>
            <person name="Pfrender M.E."/>
            <person name="Gilbert D."/>
            <person name="Thomas W.K."/>
            <person name="Tucker A."/>
            <person name="Oakley T.H."/>
            <person name="Tokishita S."/>
            <person name="Aerts A."/>
            <person name="Arnold G.J."/>
            <person name="Basu M.K."/>
            <person name="Bauer D.J."/>
            <person name="Caceres C.E."/>
            <person name="Carmel L."/>
            <person name="Casola C."/>
            <person name="Choi J.H."/>
            <person name="Detter J.C."/>
            <person name="Dong Q."/>
            <person name="Dusheyko S."/>
            <person name="Eads B.D."/>
            <person name="Frohlich T."/>
            <person name="Geiler-Samerotte K.A."/>
            <person name="Gerlach D."/>
            <person name="Hatcher P."/>
            <person name="Jogdeo S."/>
            <person name="Krijgsveld J."/>
            <person name="Kriventseva E.V."/>
            <person name="Kultz D."/>
            <person name="Laforsch C."/>
            <person name="Lindquist E."/>
            <person name="Lopez J."/>
            <person name="Manak J.R."/>
            <person name="Muller J."/>
            <person name="Pangilinan J."/>
            <person name="Patwardhan R.P."/>
            <person name="Pitluck S."/>
            <person name="Pritham E.J."/>
            <person name="Rechtsteiner A."/>
            <person name="Rho M."/>
            <person name="Rogozin I.B."/>
            <person name="Sakarya O."/>
            <person name="Salamov A."/>
            <person name="Schaack S."/>
            <person name="Shapiro H."/>
            <person name="Shiga Y."/>
            <person name="Skalitzky C."/>
            <person name="Smith Z."/>
            <person name="Souvorov A."/>
            <person name="Sung W."/>
            <person name="Tang Z."/>
            <person name="Tsuchiya D."/>
            <person name="Tu H."/>
            <person name="Vos H."/>
            <person name="Wang M."/>
            <person name="Wolf Y.I."/>
            <person name="Yamagata H."/>
            <person name="Yamada T."/>
            <person name="Ye Y."/>
            <person name="Shaw J.R."/>
            <person name="Andrews J."/>
            <person name="Crease T.J."/>
            <person name="Tang H."/>
            <person name="Lucas S.M."/>
            <person name="Robertson H.M."/>
            <person name="Bork P."/>
            <person name="Koonin E.V."/>
            <person name="Zdobnov E.M."/>
            <person name="Grigoriev I.V."/>
            <person name="Lynch M."/>
            <person name="Boore J.L."/>
        </authorList>
    </citation>
    <scope>NUCLEOTIDE SEQUENCE [LARGE SCALE GENOMIC DNA]</scope>
</reference>
<dbReference type="EMBL" id="GL732532">
    <property type="protein sequence ID" value="EFX85334.1"/>
    <property type="molecule type" value="Genomic_DNA"/>
</dbReference>
<evidence type="ECO:0000313" key="2">
    <source>
        <dbReference type="Proteomes" id="UP000000305"/>
    </source>
</evidence>
<proteinExistence type="predicted"/>
<dbReference type="HOGENOM" id="CLU_1779292_0_0_1"/>
<dbReference type="InParanoid" id="E9G4P0"/>
<keyword evidence="2" id="KW-1185">Reference proteome</keyword>
<dbReference type="KEGG" id="dpx:DAPPUDRAFT_237886"/>
<sequence length="146" mass="16613">MHLEDKIRKFAYYSRIDDSLEFLAKWLASTMGVITWQMMKNGLVGDPYAYLSKNFRTWQSLSLVAVMQMLSLQPAGLAHAKELVDSRNSYKENIAVIMKHHEGVIEVLNKNHKEAIDNGQELQQSLDCLRLEFQAALAVATAKETL</sequence>
<organism evidence="1 2">
    <name type="scientific">Daphnia pulex</name>
    <name type="common">Water flea</name>
    <dbReference type="NCBI Taxonomy" id="6669"/>
    <lineage>
        <taxon>Eukaryota</taxon>
        <taxon>Metazoa</taxon>
        <taxon>Ecdysozoa</taxon>
        <taxon>Arthropoda</taxon>
        <taxon>Crustacea</taxon>
        <taxon>Branchiopoda</taxon>
        <taxon>Diplostraca</taxon>
        <taxon>Cladocera</taxon>
        <taxon>Anomopoda</taxon>
        <taxon>Daphniidae</taxon>
        <taxon>Daphnia</taxon>
    </lineage>
</organism>
<protein>
    <submittedName>
        <fullName evidence="1">Uncharacterized protein</fullName>
    </submittedName>
</protein>
<name>E9G4P0_DAPPU</name>
<evidence type="ECO:0000313" key="1">
    <source>
        <dbReference type="EMBL" id="EFX85334.1"/>
    </source>
</evidence>
<gene>
    <name evidence="1" type="ORF">DAPPUDRAFT_237886</name>
</gene>